<sequence>MRPRRACCLSASACSSGVLRARRLLRPQAAHWCHGVLRRAPLCGRPRLSWLVHHVRSNESQPDVPPRQPRRGVKFPRPASMRHAFLCLAKLKLLKIKIMLLSFL</sequence>
<dbReference type="Gramene" id="PNT68587">
    <property type="protein sequence ID" value="PNT68587"/>
    <property type="gene ID" value="BRADI_3g43155v3"/>
</dbReference>
<gene>
    <name evidence="1" type="ORF">BRADI_3g43155v3</name>
</gene>
<evidence type="ECO:0000313" key="1">
    <source>
        <dbReference type="EMBL" id="PNT68587.1"/>
    </source>
</evidence>
<reference evidence="2" key="3">
    <citation type="submission" date="2018-08" db="UniProtKB">
        <authorList>
            <consortium name="EnsemblPlants"/>
        </authorList>
    </citation>
    <scope>IDENTIFICATION</scope>
    <source>
        <strain evidence="2">cv. Bd21</strain>
    </source>
</reference>
<dbReference type="EMBL" id="CM000882">
    <property type="protein sequence ID" value="PNT68587.1"/>
    <property type="molecule type" value="Genomic_DNA"/>
</dbReference>
<evidence type="ECO:0000313" key="3">
    <source>
        <dbReference type="Proteomes" id="UP000008810"/>
    </source>
</evidence>
<proteinExistence type="predicted"/>
<accession>A0A2K2D2R8</accession>
<dbReference type="Proteomes" id="UP000008810">
    <property type="component" value="Chromosome 3"/>
</dbReference>
<dbReference type="EnsemblPlants" id="PNT68587">
    <property type="protein sequence ID" value="PNT68587"/>
    <property type="gene ID" value="BRADI_3g43155v3"/>
</dbReference>
<dbReference type="AlphaFoldDB" id="A0A2K2D2R8"/>
<organism evidence="1">
    <name type="scientific">Brachypodium distachyon</name>
    <name type="common">Purple false brome</name>
    <name type="synonym">Trachynia distachya</name>
    <dbReference type="NCBI Taxonomy" id="15368"/>
    <lineage>
        <taxon>Eukaryota</taxon>
        <taxon>Viridiplantae</taxon>
        <taxon>Streptophyta</taxon>
        <taxon>Embryophyta</taxon>
        <taxon>Tracheophyta</taxon>
        <taxon>Spermatophyta</taxon>
        <taxon>Magnoliopsida</taxon>
        <taxon>Liliopsida</taxon>
        <taxon>Poales</taxon>
        <taxon>Poaceae</taxon>
        <taxon>BOP clade</taxon>
        <taxon>Pooideae</taxon>
        <taxon>Stipodae</taxon>
        <taxon>Brachypodieae</taxon>
        <taxon>Brachypodium</taxon>
    </lineage>
</organism>
<dbReference type="InParanoid" id="A0A2K2D2R8"/>
<name>A0A2K2D2R8_BRADI</name>
<reference evidence="1 2" key="1">
    <citation type="journal article" date="2010" name="Nature">
        <title>Genome sequencing and analysis of the model grass Brachypodium distachyon.</title>
        <authorList>
            <consortium name="International Brachypodium Initiative"/>
        </authorList>
    </citation>
    <scope>NUCLEOTIDE SEQUENCE [LARGE SCALE GENOMIC DNA]</scope>
    <source>
        <strain evidence="1 2">Bd21</strain>
    </source>
</reference>
<protein>
    <submittedName>
        <fullName evidence="1 2">Uncharacterized protein</fullName>
    </submittedName>
</protein>
<keyword evidence="3" id="KW-1185">Reference proteome</keyword>
<evidence type="ECO:0000313" key="2">
    <source>
        <dbReference type="EnsemblPlants" id="PNT68587"/>
    </source>
</evidence>
<reference evidence="1" key="2">
    <citation type="submission" date="2017-06" db="EMBL/GenBank/DDBJ databases">
        <title>WGS assembly of Brachypodium distachyon.</title>
        <authorList>
            <consortium name="The International Brachypodium Initiative"/>
            <person name="Lucas S."/>
            <person name="Harmon-Smith M."/>
            <person name="Lail K."/>
            <person name="Tice H."/>
            <person name="Grimwood J."/>
            <person name="Bruce D."/>
            <person name="Barry K."/>
            <person name="Shu S."/>
            <person name="Lindquist E."/>
            <person name="Wang M."/>
            <person name="Pitluck S."/>
            <person name="Vogel J.P."/>
            <person name="Garvin D.F."/>
            <person name="Mockler T.C."/>
            <person name="Schmutz J."/>
            <person name="Rokhsar D."/>
            <person name="Bevan M.W."/>
        </authorList>
    </citation>
    <scope>NUCLEOTIDE SEQUENCE</scope>
    <source>
        <strain evidence="1">Bd21</strain>
    </source>
</reference>